<dbReference type="Proteomes" id="UP000011783">
    <property type="component" value="Unassembled WGS sequence"/>
</dbReference>
<organism evidence="1 2">
    <name type="scientific">Leptospira borgpetersenii str. 200701203</name>
    <dbReference type="NCBI Taxonomy" id="1193007"/>
    <lineage>
        <taxon>Bacteria</taxon>
        <taxon>Pseudomonadati</taxon>
        <taxon>Spirochaetota</taxon>
        <taxon>Spirochaetia</taxon>
        <taxon>Leptospirales</taxon>
        <taxon>Leptospiraceae</taxon>
        <taxon>Leptospira</taxon>
    </lineage>
</organism>
<reference evidence="1 2" key="1">
    <citation type="submission" date="2013-01" db="EMBL/GenBank/DDBJ databases">
        <authorList>
            <person name="Harkins D.M."/>
            <person name="Durkin A.S."/>
            <person name="Brinkac L.M."/>
            <person name="Haft D.H."/>
            <person name="Selengut J.D."/>
            <person name="Sanka R."/>
            <person name="DePew J."/>
            <person name="Purushe J."/>
            <person name="Picardeau M."/>
            <person name="Werts C."/>
            <person name="Goarant C."/>
            <person name="Vinetz J.M."/>
            <person name="Sutton G.G."/>
            <person name="Nierman W.C."/>
            <person name="Fouts D.E."/>
        </authorList>
    </citation>
    <scope>NUCLEOTIDE SEQUENCE [LARGE SCALE GENOMIC DNA]</scope>
    <source>
        <strain evidence="1 2">200701203</strain>
    </source>
</reference>
<evidence type="ECO:0000313" key="1">
    <source>
        <dbReference type="EMBL" id="EMF97967.1"/>
    </source>
</evidence>
<protein>
    <submittedName>
        <fullName evidence="1">Uncharacterized protein</fullName>
    </submittedName>
</protein>
<dbReference type="EMBL" id="AKWO02000103">
    <property type="protein sequence ID" value="EMF97967.1"/>
    <property type="molecule type" value="Genomic_DNA"/>
</dbReference>
<sequence>MKRDFKKVLSKSFLQNQFLTENKKWNTTFPNLNRTIQ</sequence>
<dbReference type="AlphaFoldDB" id="M3F7P3"/>
<dbReference type="BioCyc" id="LBOR1193007:G11KN-3335-MONOMER"/>
<proteinExistence type="predicted"/>
<comment type="caution">
    <text evidence="1">The sequence shown here is derived from an EMBL/GenBank/DDBJ whole genome shotgun (WGS) entry which is preliminary data.</text>
</comment>
<name>M3F7P3_LEPBO</name>
<evidence type="ECO:0000313" key="2">
    <source>
        <dbReference type="Proteomes" id="UP000011783"/>
    </source>
</evidence>
<accession>M3F7P3</accession>
<gene>
    <name evidence="1" type="ORF">LEP1GSC123_1801</name>
</gene>